<sequence length="230" mass="25408">MRFFSVKNAILAVCCLALIGCGDSDSNSIESKQNTYYTQLVEIMPVVISLESAKLKGDENKAKEAQSKLQTLNIDEKISQDATAILQRAGQNGYSIILPDELAQDIESYTIMATLPRGVYNLGLIPNAKHFEFALSPSLNDNGSEWNWEADALSRKQDEFIALLGKDKDSKIVFYDSGEYGLSPMGSAVVGIMWAKKLGYNNIYYLVGGFNAWKDLKLPISTEAPHCCQM</sequence>
<dbReference type="Proteomes" id="UP000255335">
    <property type="component" value="Unassembled WGS sequence"/>
</dbReference>
<dbReference type="PROSITE" id="PS50206">
    <property type="entry name" value="RHODANESE_3"/>
    <property type="match status" value="1"/>
</dbReference>
<dbReference type="SMART" id="SM00450">
    <property type="entry name" value="RHOD"/>
    <property type="match status" value="1"/>
</dbReference>
<dbReference type="InterPro" id="IPR001763">
    <property type="entry name" value="Rhodanese-like_dom"/>
</dbReference>
<feature type="domain" description="Rhodanese" evidence="1">
    <location>
        <begin position="105"/>
        <end position="222"/>
    </location>
</feature>
<dbReference type="AlphaFoldDB" id="A0A377JM07"/>
<reference evidence="2 3" key="1">
    <citation type="submission" date="2018-06" db="EMBL/GenBank/DDBJ databases">
        <authorList>
            <consortium name="Pathogen Informatics"/>
            <person name="Doyle S."/>
        </authorList>
    </citation>
    <scope>NUCLEOTIDE SEQUENCE [LARGE SCALE GENOMIC DNA]</scope>
    <source>
        <strain evidence="2 3">NCTC12221</strain>
    </source>
</reference>
<gene>
    <name evidence="2" type="ORF">NCTC12221_00238</name>
</gene>
<evidence type="ECO:0000313" key="2">
    <source>
        <dbReference type="EMBL" id="STP08820.1"/>
    </source>
</evidence>
<dbReference type="CDD" id="cd00158">
    <property type="entry name" value="RHOD"/>
    <property type="match status" value="1"/>
</dbReference>
<dbReference type="Pfam" id="PF00581">
    <property type="entry name" value="Rhodanese"/>
    <property type="match status" value="1"/>
</dbReference>
<evidence type="ECO:0000313" key="3">
    <source>
        <dbReference type="Proteomes" id="UP000255335"/>
    </source>
</evidence>
<dbReference type="SUPFAM" id="SSF52821">
    <property type="entry name" value="Rhodanese/Cell cycle control phosphatase"/>
    <property type="match status" value="1"/>
</dbReference>
<dbReference type="RefSeq" id="WP_115025641.1">
    <property type="nucleotide sequence ID" value="NZ_UGHZ01000001.1"/>
</dbReference>
<accession>A0A377JM07</accession>
<evidence type="ECO:0000259" key="1">
    <source>
        <dbReference type="PROSITE" id="PS50206"/>
    </source>
</evidence>
<dbReference type="InterPro" id="IPR036873">
    <property type="entry name" value="Rhodanese-like_dom_sf"/>
</dbReference>
<protein>
    <submittedName>
        <fullName evidence="2">Rhodanese domain-containing protein</fullName>
    </submittedName>
</protein>
<dbReference type="PROSITE" id="PS51257">
    <property type="entry name" value="PROKAR_LIPOPROTEIN"/>
    <property type="match status" value="1"/>
</dbReference>
<organism evidence="2 3">
    <name type="scientific">Helicobacter cinaedi</name>
    <dbReference type="NCBI Taxonomy" id="213"/>
    <lineage>
        <taxon>Bacteria</taxon>
        <taxon>Pseudomonadati</taxon>
        <taxon>Campylobacterota</taxon>
        <taxon>Epsilonproteobacteria</taxon>
        <taxon>Campylobacterales</taxon>
        <taxon>Helicobacteraceae</taxon>
        <taxon>Helicobacter</taxon>
    </lineage>
</organism>
<proteinExistence type="predicted"/>
<dbReference type="EMBL" id="UGHZ01000001">
    <property type="protein sequence ID" value="STP08820.1"/>
    <property type="molecule type" value="Genomic_DNA"/>
</dbReference>
<dbReference type="Gene3D" id="3.40.250.10">
    <property type="entry name" value="Rhodanese-like domain"/>
    <property type="match status" value="1"/>
</dbReference>
<name>A0A377JM07_9HELI</name>